<feature type="region of interest" description="Disordered" evidence="1">
    <location>
        <begin position="1"/>
        <end position="20"/>
    </location>
</feature>
<dbReference type="InterPro" id="IPR011009">
    <property type="entry name" value="Kinase-like_dom_sf"/>
</dbReference>
<dbReference type="RefSeq" id="WP_162413692.1">
    <property type="nucleotide sequence ID" value="NZ_JAHQXE010000003.1"/>
</dbReference>
<dbReference type="PROSITE" id="PS50011">
    <property type="entry name" value="PROTEIN_KINASE_DOM"/>
    <property type="match status" value="1"/>
</dbReference>
<feature type="region of interest" description="Disordered" evidence="1">
    <location>
        <begin position="178"/>
        <end position="206"/>
    </location>
</feature>
<evidence type="ECO:0000259" key="2">
    <source>
        <dbReference type="PROSITE" id="PS50011"/>
    </source>
</evidence>
<gene>
    <name evidence="3" type="ORF">KTS37_10010</name>
</gene>
<reference evidence="3" key="1">
    <citation type="submission" date="2021-06" db="EMBL/GenBank/DDBJ databases">
        <title>New haloarchaea isolates fom saline soil.</title>
        <authorList>
            <person name="Duran-Viseras A."/>
            <person name="Sanchez-Porro C.S."/>
            <person name="Ventosa A."/>
        </authorList>
    </citation>
    <scope>NUCLEOTIDE SEQUENCE</scope>
    <source>
        <strain evidence="3">JCM 18369</strain>
    </source>
</reference>
<dbReference type="GO" id="GO:0005524">
    <property type="term" value="F:ATP binding"/>
    <property type="evidence" value="ECO:0007669"/>
    <property type="project" value="InterPro"/>
</dbReference>
<evidence type="ECO:0000313" key="4">
    <source>
        <dbReference type="Proteomes" id="UP001166304"/>
    </source>
</evidence>
<accession>A0AA41G8I9</accession>
<dbReference type="Proteomes" id="UP001166304">
    <property type="component" value="Unassembled WGS sequence"/>
</dbReference>
<dbReference type="SUPFAM" id="SSF56112">
    <property type="entry name" value="Protein kinase-like (PK-like)"/>
    <property type="match status" value="1"/>
</dbReference>
<protein>
    <recommendedName>
        <fullName evidence="2">Protein kinase domain-containing protein</fullName>
    </recommendedName>
</protein>
<dbReference type="Gene3D" id="1.10.510.10">
    <property type="entry name" value="Transferase(Phosphotransferase) domain 1"/>
    <property type="match status" value="1"/>
</dbReference>
<dbReference type="GO" id="GO:0004672">
    <property type="term" value="F:protein kinase activity"/>
    <property type="evidence" value="ECO:0007669"/>
    <property type="project" value="InterPro"/>
</dbReference>
<keyword evidence="4" id="KW-1185">Reference proteome</keyword>
<proteinExistence type="predicted"/>
<organism evidence="3 4">
    <name type="scientific">Haloarcula salina</name>
    <dbReference type="NCBI Taxonomy" id="1429914"/>
    <lineage>
        <taxon>Archaea</taxon>
        <taxon>Methanobacteriati</taxon>
        <taxon>Methanobacteriota</taxon>
        <taxon>Stenosarchaea group</taxon>
        <taxon>Halobacteria</taxon>
        <taxon>Halobacteriales</taxon>
        <taxon>Haloarculaceae</taxon>
        <taxon>Haloarcula</taxon>
    </lineage>
</organism>
<sequence length="466" mass="51261">MSENGTRRASVAVGSEAVPRPPCRPPLELVEADGEWLVREYRRDQADAATFAAYDRRIDAMRAGQGRMDDDRHPCLLRWDAPDIVGDIYWNELFERLAVERSPMLDAWVVVPDDEPVVFHAATELERAYEAGKAVLREYDFKRLDVRAEDGSTEKTVEHRFLRHGIAESGVRFDRDRLPAKAADSTTGAADETETDPLDIGPATPSSTLMAAIPDLTRLDELDTTGYVHRYRGTWTDGEDARIALLDPDRSGERVAAKRFVTTVEDWHALADEPAVATVYDVGVSPSPWVAYHAGEGSAERLAESLSLDSRLRLVEDAASAVAAAARRDVYATAITPSSIRIRSRDEPARAALAGWGIERAVRTAFDDRRVTPYTAPEQLDGAVATTTPVYQLGAVAYRLLCGREPFRGERDLADAIRNGTPRQPSAGTDLTRSVDTVLRRALSTDPQRRYASAGAFADALADALR</sequence>
<name>A0AA41G8I9_9EURY</name>
<dbReference type="SMART" id="SM00220">
    <property type="entry name" value="S_TKc"/>
    <property type="match status" value="1"/>
</dbReference>
<comment type="caution">
    <text evidence="3">The sequence shown here is derived from an EMBL/GenBank/DDBJ whole genome shotgun (WGS) entry which is preliminary data.</text>
</comment>
<evidence type="ECO:0000256" key="1">
    <source>
        <dbReference type="SAM" id="MobiDB-lite"/>
    </source>
</evidence>
<dbReference type="EMBL" id="JAHQXE010000003">
    <property type="protein sequence ID" value="MBV0902122.1"/>
    <property type="molecule type" value="Genomic_DNA"/>
</dbReference>
<feature type="domain" description="Protein kinase" evidence="2">
    <location>
        <begin position="216"/>
        <end position="462"/>
    </location>
</feature>
<dbReference type="AlphaFoldDB" id="A0AA41G8I9"/>
<evidence type="ECO:0000313" key="3">
    <source>
        <dbReference type="EMBL" id="MBV0902122.1"/>
    </source>
</evidence>
<dbReference type="InterPro" id="IPR000719">
    <property type="entry name" value="Prot_kinase_dom"/>
</dbReference>